<evidence type="ECO:0000256" key="20">
    <source>
        <dbReference type="PROSITE-ProRule" id="PRU01319"/>
    </source>
</evidence>
<keyword evidence="6 23" id="KW-0812">Transmembrane</keyword>
<dbReference type="EMBL" id="WIXE01021656">
    <property type="protein sequence ID" value="KAK5968191.1"/>
    <property type="molecule type" value="Genomic_DNA"/>
</dbReference>
<dbReference type="InterPro" id="IPR023160">
    <property type="entry name" value="RNase_HII_hlx-loop-hlx_cap_dom"/>
</dbReference>
<feature type="transmembrane region" description="Helical" evidence="23">
    <location>
        <begin position="1107"/>
        <end position="1128"/>
    </location>
</feature>
<dbReference type="PANTHER" id="PTHR21347">
    <property type="entry name" value="CLEFT LIP AND PALATE ASSOCIATED TRANSMEMBRANE PROTEIN-RELATED"/>
    <property type="match status" value="1"/>
</dbReference>
<dbReference type="InterPro" id="IPR003439">
    <property type="entry name" value="ABC_transporter-like_ATP-bd"/>
</dbReference>
<dbReference type="InterPro" id="IPR027417">
    <property type="entry name" value="P-loop_NTPase"/>
</dbReference>
<dbReference type="GO" id="GO:0016020">
    <property type="term" value="C:membrane"/>
    <property type="evidence" value="ECO:0007669"/>
    <property type="project" value="UniProtKB-SubCell"/>
</dbReference>
<keyword evidence="8 20" id="KW-0479">Metal-binding</keyword>
<dbReference type="GO" id="GO:0006298">
    <property type="term" value="P:mismatch repair"/>
    <property type="evidence" value="ECO:0007669"/>
    <property type="project" value="UniProtKB-ARBA"/>
</dbReference>
<dbReference type="Pfam" id="PF01351">
    <property type="entry name" value="RNase_HII"/>
    <property type="match status" value="1"/>
</dbReference>
<sequence length="1253" mass="141264">PQVSSPLLKAIDQRLADVVAAVSSMIGGISIAFSYGPAMAPIGVLTAVVLISLQTLVARYLKVRGQRDAVLAEEPSRLATEAIEQHKTVQYLTKEQLFLDKFVAQMHGPHRRAILRGVIQSLTYALSVSYVNFNFAIAYWYGIWLVRRKICSPYTVFQVIEALNAASMSLIAFATYFPEYVRARLSAALLFRMLGDKPKIDSLSPLGKQKTLQGSVHFSKLSFSYPVSRRAMVLKGLTLKLFDEVDARQLNLKHLRSQISLVGQEPILFNYSIKENIAYGFENATVAQIENAAKLANAHNFIVKLPSGYDTIVGERGSMLSGGQKQRIAIARAVIRDPKILLLDEATSALDTESEKIVQEALEKARKGRTCVIIAHRLSSIQNADLIVVINNGMIEVRSKEHTNSYWREKVYMQAWLPNKISNNVQLHQKMANEEAWMVTSERDEPQLHQWLTQQLNIITMIVYGSETWVNFGDGVPCILGIDEAGRGPVLGPMVYGCAISPIDNDSELRQLGVADSKALTEAKREEIFDDMNNSEVTKQVVAYAVCCLSAQYISASMLKRSKCSLNEISHDAAISLIRDALSSNVNVVEIKVDTVGPKATYQSKLEKIFPGISITVTEKADALFPIVSAASIAAKVTRDRRLRSWKFVESDVKIPADGYGSGYPGDPNTKKFLVDSLDPIFGYPSLVRFSWKTAEVLIDKNCVRADWEEQEVSAPSVKGWLTSKVDLPKRHSYYADRNIQNPFLPLQKDGKFPLIQFRVYASDKSVTMGSLVKLMNGFQLADPQEIELNVSLPYWTKQNGSMYLCFAFMPNETPENVTHYTARWYSLQSTQASAYREPERTFNLMEGQLKEKLPPITHIRSIVNIMSLEDSPDLSLPELPELVLNGNKEGYFPLLYVAELLSREKDLVEVKKDATHMNITVKYHPVPLGKVRFHTMISSSLKQLLQLGFTQKDLEDVKAIFGDTSLYLLGVTVFVSSIHLLFDVLSFKNDISFWRSRESMVGLSSKALLWRCFSYTVIFFYLKDQETSLLVIVPAGISVLIEFWKLKKAFKVSFSWRGLNFGEHSAEEAETDAFDNEAMKYLAWLMTPLCIGGAIYSLMYVPHKSWYSWMLESMANGVYAFGFLFMLPQLFVNYKLKSVAHLPWRAFTYKAFNTFIDDLFAFIIVMPTAHRVACFRDDIVFIIYLYQRYLYPVDYSRVNEFGQKGEKKEALNEQKAEDKPTTELFSKSKGAAPADSSTEKVKPRKKPAKKID</sequence>
<protein>
    <recommendedName>
        <fullName evidence="21">Ribonuclease</fullName>
        <ecNumber evidence="21">3.1.26.4</ecNumber>
    </recommendedName>
</protein>
<dbReference type="PROSITE" id="PS00211">
    <property type="entry name" value="ABC_TRANSPORTER_1"/>
    <property type="match status" value="1"/>
</dbReference>
<evidence type="ECO:0000256" key="3">
    <source>
        <dbReference type="ARBA" id="ARBA00004141"/>
    </source>
</evidence>
<evidence type="ECO:0000259" key="26">
    <source>
        <dbReference type="PROSITE" id="PS51975"/>
    </source>
</evidence>
<dbReference type="NCBIfam" id="TIGR00729">
    <property type="entry name" value="ribonuclease HII"/>
    <property type="match status" value="1"/>
</dbReference>
<feature type="compositionally biased region" description="Basic and acidic residues" evidence="22">
    <location>
        <begin position="1207"/>
        <end position="1222"/>
    </location>
</feature>
<evidence type="ECO:0000256" key="16">
    <source>
        <dbReference type="ARBA" id="ARBA00035895"/>
    </source>
</evidence>
<evidence type="ECO:0000256" key="5">
    <source>
        <dbReference type="ARBA" id="ARBA00009310"/>
    </source>
</evidence>
<dbReference type="PROSITE" id="PS51975">
    <property type="entry name" value="RNASE_H_2"/>
    <property type="match status" value="1"/>
</dbReference>
<dbReference type="GO" id="GO:0012505">
    <property type="term" value="C:endomembrane system"/>
    <property type="evidence" value="ECO:0007669"/>
    <property type="project" value="TreeGrafter"/>
</dbReference>
<comment type="cofactor">
    <cofactor evidence="20">
        <name>Mn(2+)</name>
        <dbReference type="ChEBI" id="CHEBI:29035"/>
    </cofactor>
    <cofactor evidence="20">
        <name>Mg(2+)</name>
        <dbReference type="ChEBI" id="CHEBI:18420"/>
    </cofactor>
    <text evidence="20">Manganese or magnesium. Binds 1 divalent metal ion per monomer in the absence of substrate. May bind a second metal ion after substrate binding.</text>
</comment>
<evidence type="ECO:0000256" key="1">
    <source>
        <dbReference type="ARBA" id="ARBA00000077"/>
    </source>
</evidence>
<gene>
    <name evidence="27" type="ORF">GCK32_006434</name>
</gene>
<evidence type="ECO:0000256" key="14">
    <source>
        <dbReference type="ARBA" id="ARBA00024631"/>
    </source>
</evidence>
<evidence type="ECO:0000256" key="15">
    <source>
        <dbReference type="ARBA" id="ARBA00024981"/>
    </source>
</evidence>
<keyword evidence="10 20" id="KW-0378">Hydrolase</keyword>
<dbReference type="InterPro" id="IPR036397">
    <property type="entry name" value="RNaseH_sf"/>
</dbReference>
<keyword evidence="7 20" id="KW-0540">Nuclease</keyword>
<evidence type="ECO:0000256" key="7">
    <source>
        <dbReference type="ARBA" id="ARBA00022722"/>
    </source>
</evidence>
<evidence type="ECO:0000259" key="25">
    <source>
        <dbReference type="PROSITE" id="PS50929"/>
    </source>
</evidence>
<feature type="transmembrane region" description="Helical" evidence="23">
    <location>
        <begin position="1029"/>
        <end position="1047"/>
    </location>
</feature>
<evidence type="ECO:0000256" key="4">
    <source>
        <dbReference type="ARBA" id="ARBA00007058"/>
    </source>
</evidence>
<dbReference type="Gene3D" id="1.20.1560.10">
    <property type="entry name" value="ABC transporter type 1, transmembrane domain"/>
    <property type="match status" value="1"/>
</dbReference>
<dbReference type="SUPFAM" id="SSF53098">
    <property type="entry name" value="Ribonuclease H-like"/>
    <property type="match status" value="1"/>
</dbReference>
<dbReference type="GO" id="GO:0016887">
    <property type="term" value="F:ATP hydrolysis activity"/>
    <property type="evidence" value="ECO:0007669"/>
    <property type="project" value="InterPro"/>
</dbReference>
<dbReference type="GO" id="GO:0004523">
    <property type="term" value="F:RNA-DNA hybrid ribonuclease activity"/>
    <property type="evidence" value="ECO:0007669"/>
    <property type="project" value="UniProtKB-UniRule"/>
</dbReference>
<dbReference type="FunFam" id="3.30.420.10:FF:000016">
    <property type="entry name" value="Ribonuclease"/>
    <property type="match status" value="1"/>
</dbReference>
<dbReference type="GO" id="GO:0005524">
    <property type="term" value="F:ATP binding"/>
    <property type="evidence" value="ECO:0007669"/>
    <property type="project" value="InterPro"/>
</dbReference>
<feature type="domain" description="ABC transmembrane type-1" evidence="25">
    <location>
        <begin position="10"/>
        <end position="182"/>
    </location>
</feature>
<feature type="transmembrane region" description="Helical" evidence="23">
    <location>
        <begin position="121"/>
        <end position="142"/>
    </location>
</feature>
<comment type="catalytic activity">
    <reaction evidence="19">
        <text>a 6-(alpha-D-glucosaminyl)-1-(1,2-diacyl-sn-glycero-3-phospho)-1D-myo-inositol(in) = a 6-(alpha-D-glucosaminyl)-1-(1,2-diacyl-sn-glycero-3-phospho)-1D-myo-inositol(out)</text>
        <dbReference type="Rhea" id="RHEA:71491"/>
        <dbReference type="ChEBI" id="CHEBI:57997"/>
    </reaction>
</comment>
<dbReference type="PROSITE" id="PS50893">
    <property type="entry name" value="ABC_TRANSPORTER_2"/>
    <property type="match status" value="1"/>
</dbReference>
<dbReference type="InterPro" id="IPR008429">
    <property type="entry name" value="CLPTM1"/>
</dbReference>
<feature type="domain" description="ABC transporter" evidence="24">
    <location>
        <begin position="175"/>
        <end position="417"/>
    </location>
</feature>
<feature type="binding site" evidence="20">
    <location>
        <position position="483"/>
    </location>
    <ligand>
        <name>a divalent metal cation</name>
        <dbReference type="ChEBI" id="CHEBI:60240"/>
    </ligand>
</feature>
<dbReference type="EC" id="3.1.26.4" evidence="21"/>
<dbReference type="FunFam" id="1.10.10.460:FF:000001">
    <property type="entry name" value="Ribonuclease"/>
    <property type="match status" value="1"/>
</dbReference>
<feature type="compositionally biased region" description="Basic residues" evidence="22">
    <location>
        <begin position="1243"/>
        <end position="1253"/>
    </location>
</feature>
<evidence type="ECO:0000313" key="28">
    <source>
        <dbReference type="Proteomes" id="UP001331761"/>
    </source>
</evidence>
<dbReference type="GO" id="GO:0032299">
    <property type="term" value="C:ribonuclease H2 complex"/>
    <property type="evidence" value="ECO:0007669"/>
    <property type="project" value="UniProtKB-ARBA"/>
</dbReference>
<feature type="transmembrane region" description="Helical" evidence="23">
    <location>
        <begin position="967"/>
        <end position="988"/>
    </location>
</feature>
<comment type="function">
    <text evidence="21">Endonuclease that specifically degrades the RNA of RNA-DNA hybrids.</text>
</comment>
<comment type="subcellular location">
    <subcellularLocation>
        <location evidence="3">Membrane</location>
        <topology evidence="3">Multi-pass membrane protein</topology>
    </subcellularLocation>
</comment>
<evidence type="ECO:0000313" key="27">
    <source>
        <dbReference type="EMBL" id="KAK5968191.1"/>
    </source>
</evidence>
<dbReference type="Pfam" id="PF05602">
    <property type="entry name" value="CLPTM1"/>
    <property type="match status" value="1"/>
</dbReference>
<comment type="caution">
    <text evidence="27">The sequence shown here is derived from an EMBL/GenBank/DDBJ whole genome shotgun (WGS) entry which is preliminary data.</text>
</comment>
<dbReference type="GO" id="GO:0046872">
    <property type="term" value="F:metal ion binding"/>
    <property type="evidence" value="ECO:0007669"/>
    <property type="project" value="UniProtKB-KW"/>
</dbReference>
<keyword evidence="28" id="KW-1185">Reference proteome</keyword>
<feature type="binding site" evidence="20">
    <location>
        <position position="594"/>
    </location>
    <ligand>
        <name>a divalent metal cation</name>
        <dbReference type="ChEBI" id="CHEBI:60240"/>
    </ligand>
</feature>
<evidence type="ECO:0000256" key="23">
    <source>
        <dbReference type="SAM" id="Phobius"/>
    </source>
</evidence>
<dbReference type="InterPro" id="IPR036640">
    <property type="entry name" value="ABC1_TM_sf"/>
</dbReference>
<dbReference type="Gene3D" id="3.40.50.300">
    <property type="entry name" value="P-loop containing nucleotide triphosphate hydrolases"/>
    <property type="match status" value="1"/>
</dbReference>
<dbReference type="SUPFAM" id="SSF52540">
    <property type="entry name" value="P-loop containing nucleoside triphosphate hydrolases"/>
    <property type="match status" value="1"/>
</dbReference>
<comment type="function">
    <text evidence="15">Catalytic subunit of RNase HII, an endonuclease that specifically degrades the RNA of RNA:DNA hybrids. Participates in DNA replication, possibly by mediating the removal of lagging-strand Okazaki fragment RNA primers during DNA replication. Mediates the excision of single ribonucleotides from DNA:RNA duplexes.</text>
</comment>
<dbReference type="Gene3D" id="1.10.10.460">
    <property type="entry name" value="Ribonuclease hii. Domain 2"/>
    <property type="match status" value="1"/>
</dbReference>
<dbReference type="AlphaFoldDB" id="A0AAN8ICN3"/>
<comment type="catalytic activity">
    <reaction evidence="17">
        <text>6-(alpha-D-glucosaminyl)-(1-octadecanoyl,2-(9Z)-octadecenoyl-sn-glycero-3-phospho)-1D-myo-inositol(in) = 6-(alpha-D-glucosaminyl)-(1-octadecanoyl,2-(9Z)-octadecenoyl-sn-glycero-3-phospho)-1D-myo-inositol(out)</text>
        <dbReference type="Rhea" id="RHEA:71495"/>
        <dbReference type="ChEBI" id="CHEBI:190691"/>
    </reaction>
</comment>
<comment type="catalytic activity">
    <reaction evidence="16">
        <text>a 1,2-diacyl-sn-glycero-3-phospho-(1D-myo-inositol)(in) = a 1,2-diacyl-sn-glycero-3-phospho-(1D-myo-inositol)(out)</text>
        <dbReference type="Rhea" id="RHEA:38691"/>
        <dbReference type="ChEBI" id="CHEBI:57880"/>
    </reaction>
</comment>
<evidence type="ECO:0000256" key="11">
    <source>
        <dbReference type="ARBA" id="ARBA00022989"/>
    </source>
</evidence>
<evidence type="ECO:0000256" key="19">
    <source>
        <dbReference type="ARBA" id="ARBA00093208"/>
    </source>
</evidence>
<dbReference type="PANTHER" id="PTHR21347:SF0">
    <property type="entry name" value="LIPID SCRAMBLASE CLPTM1L"/>
    <property type="match status" value="1"/>
</dbReference>
<dbReference type="SUPFAM" id="SSF90123">
    <property type="entry name" value="ABC transporter transmembrane region"/>
    <property type="match status" value="1"/>
</dbReference>
<feature type="binding site" evidence="20">
    <location>
        <position position="484"/>
    </location>
    <ligand>
        <name>a divalent metal cation</name>
        <dbReference type="ChEBI" id="CHEBI:60240"/>
    </ligand>
</feature>
<organism evidence="27 28">
    <name type="scientific">Trichostrongylus colubriformis</name>
    <name type="common">Black scour worm</name>
    <dbReference type="NCBI Taxonomy" id="6319"/>
    <lineage>
        <taxon>Eukaryota</taxon>
        <taxon>Metazoa</taxon>
        <taxon>Ecdysozoa</taxon>
        <taxon>Nematoda</taxon>
        <taxon>Chromadorea</taxon>
        <taxon>Rhabditida</taxon>
        <taxon>Rhabditina</taxon>
        <taxon>Rhabditomorpha</taxon>
        <taxon>Strongyloidea</taxon>
        <taxon>Trichostrongylidae</taxon>
        <taxon>Trichostrongylus</taxon>
    </lineage>
</organism>
<keyword evidence="11 23" id="KW-1133">Transmembrane helix</keyword>
<feature type="region of interest" description="Disordered" evidence="22">
    <location>
        <begin position="1207"/>
        <end position="1253"/>
    </location>
</feature>
<reference evidence="27 28" key="1">
    <citation type="submission" date="2019-10" db="EMBL/GenBank/DDBJ databases">
        <title>Assembly and Annotation for the nematode Trichostrongylus colubriformis.</title>
        <authorList>
            <person name="Martin J."/>
        </authorList>
    </citation>
    <scope>NUCLEOTIDE SEQUENCE [LARGE SCALE GENOMIC DNA]</scope>
    <source>
        <strain evidence="27">G859</strain>
        <tissue evidence="27">Whole worm</tissue>
    </source>
</reference>
<feature type="transmembrane region" description="Helical" evidence="23">
    <location>
        <begin position="42"/>
        <end position="61"/>
    </location>
</feature>
<dbReference type="Proteomes" id="UP001331761">
    <property type="component" value="Unassembled WGS sequence"/>
</dbReference>
<evidence type="ECO:0000256" key="18">
    <source>
        <dbReference type="ARBA" id="ARBA00045827"/>
    </source>
</evidence>
<proteinExistence type="inferred from homology"/>
<dbReference type="GO" id="GO:0003723">
    <property type="term" value="F:RNA binding"/>
    <property type="evidence" value="ECO:0007669"/>
    <property type="project" value="UniProtKB-UniRule"/>
</dbReference>
<dbReference type="PROSITE" id="PS50929">
    <property type="entry name" value="ABC_TM1F"/>
    <property type="match status" value="1"/>
</dbReference>
<evidence type="ECO:0000256" key="2">
    <source>
        <dbReference type="ARBA" id="ARBA00001946"/>
    </source>
</evidence>
<dbReference type="InterPro" id="IPR024567">
    <property type="entry name" value="RNase_HII/HIII_dom"/>
</dbReference>
<feature type="transmembrane region" description="Helical" evidence="23">
    <location>
        <begin position="1082"/>
        <end position="1101"/>
    </location>
</feature>
<feature type="non-terminal residue" evidence="27">
    <location>
        <position position="1"/>
    </location>
</feature>
<dbReference type="InterPro" id="IPR004649">
    <property type="entry name" value="RNase_H2_suA"/>
</dbReference>
<comment type="catalytic activity">
    <reaction evidence="13">
        <text>a 1,2-diacyl-sn-glycero-3-phosphoethanolamine(in) = a 1,2-diacyl-sn-glycero-3-phosphoethanolamine(out)</text>
        <dbReference type="Rhea" id="RHEA:38895"/>
        <dbReference type="ChEBI" id="CHEBI:64612"/>
    </reaction>
</comment>
<dbReference type="GO" id="GO:0140359">
    <property type="term" value="F:ABC-type transporter activity"/>
    <property type="evidence" value="ECO:0007669"/>
    <property type="project" value="InterPro"/>
</dbReference>
<evidence type="ECO:0000256" key="22">
    <source>
        <dbReference type="SAM" id="MobiDB-lite"/>
    </source>
</evidence>
<dbReference type="GO" id="GO:0006401">
    <property type="term" value="P:RNA catabolic process"/>
    <property type="evidence" value="ECO:0007669"/>
    <property type="project" value="UniProtKB-UniRule"/>
</dbReference>
<comment type="cofactor">
    <cofactor evidence="2">
        <name>Mg(2+)</name>
        <dbReference type="ChEBI" id="CHEBI:18420"/>
    </cofactor>
</comment>
<dbReference type="InterPro" id="IPR012337">
    <property type="entry name" value="RNaseH-like_sf"/>
</dbReference>
<evidence type="ECO:0000256" key="8">
    <source>
        <dbReference type="ARBA" id="ARBA00022723"/>
    </source>
</evidence>
<dbReference type="CDD" id="cd07181">
    <property type="entry name" value="RNase_HII_eukaryota_like"/>
    <property type="match status" value="1"/>
</dbReference>
<comment type="similarity">
    <text evidence="5">Belongs to the CLPTM1 family.</text>
</comment>
<evidence type="ECO:0000256" key="12">
    <source>
        <dbReference type="ARBA" id="ARBA00023136"/>
    </source>
</evidence>
<evidence type="ECO:0000256" key="17">
    <source>
        <dbReference type="ARBA" id="ARBA00036810"/>
    </source>
</evidence>
<dbReference type="Pfam" id="PF00664">
    <property type="entry name" value="ABC_membrane"/>
    <property type="match status" value="1"/>
</dbReference>
<feature type="domain" description="RNase H type-2" evidence="26">
    <location>
        <begin position="477"/>
        <end position="704"/>
    </location>
</feature>
<accession>A0AAN8ICN3</accession>
<feature type="transmembrane region" description="Helical" evidence="23">
    <location>
        <begin position="1000"/>
        <end position="1023"/>
    </location>
</feature>
<evidence type="ECO:0000256" key="13">
    <source>
        <dbReference type="ARBA" id="ARBA00024615"/>
    </source>
</evidence>
<dbReference type="InterPro" id="IPR011527">
    <property type="entry name" value="ABC1_TM_dom"/>
</dbReference>
<dbReference type="Pfam" id="PF00005">
    <property type="entry name" value="ABC_tran"/>
    <property type="match status" value="1"/>
</dbReference>
<evidence type="ECO:0000259" key="24">
    <source>
        <dbReference type="PROSITE" id="PS50893"/>
    </source>
</evidence>
<comment type="catalytic activity">
    <reaction evidence="14">
        <text>a 1,2-diacyl-sn-glycero-3-phosphocholine(in) = a 1,2-diacyl-sn-glycero-3-phosphocholine(out)</text>
        <dbReference type="Rhea" id="RHEA:38571"/>
        <dbReference type="ChEBI" id="CHEBI:57643"/>
    </reaction>
</comment>
<comment type="similarity">
    <text evidence="4">Belongs to the RNase HII family. Eukaryotic subfamily.</text>
</comment>
<evidence type="ECO:0000256" key="10">
    <source>
        <dbReference type="ARBA" id="ARBA00022801"/>
    </source>
</evidence>
<keyword evidence="9 20" id="KW-0255">Endonuclease</keyword>
<dbReference type="Gene3D" id="3.30.420.10">
    <property type="entry name" value="Ribonuclease H-like superfamily/Ribonuclease H"/>
    <property type="match status" value="1"/>
</dbReference>
<name>A0AAN8ICN3_TRICO</name>
<dbReference type="InterPro" id="IPR017871">
    <property type="entry name" value="ABC_transporter-like_CS"/>
</dbReference>
<evidence type="ECO:0000256" key="6">
    <source>
        <dbReference type="ARBA" id="ARBA00022692"/>
    </source>
</evidence>
<evidence type="ECO:0000256" key="21">
    <source>
        <dbReference type="RuleBase" id="RU003515"/>
    </source>
</evidence>
<comment type="catalytic activity">
    <reaction evidence="1 20 21">
        <text>Endonucleolytic cleavage to 5'-phosphomonoester.</text>
        <dbReference type="EC" id="3.1.26.4"/>
    </reaction>
</comment>
<evidence type="ECO:0000256" key="9">
    <source>
        <dbReference type="ARBA" id="ARBA00022759"/>
    </source>
</evidence>
<comment type="function">
    <text evidence="18">Scramblase that mediates the translocation of glucosaminylphosphatidylinositol (alpha-D-GlcN-(1-6)-(1,2-diacyl-sn-glycero-3-phospho)-1D-myo-inositol, GlcN-PI) across the endoplasmic reticulum (ER) membrane, from the cytosolic leaflet to the luminal leaflet of the ER membrane, where it participates in the biosynthesis of glycosylphosphatidylinositol (GPI). GPI is a lipid glycoconjugate involved in post-translational modification of proteins. Can also translocate 1,2-diacyl-sn-glycero-3-phospho-(1D-myo-inositol) (phosphatidylinositol or PI), as well as several other phospholipids (1,2-diacyl-sn-glycero-3-phosphocholine, 1,2-diacyl-sn-glycero-3-phosphoethanolamine), and N-acetylglucosaminylphosphatidylinositol (GlcNAc-PI) in vitro.</text>
</comment>
<keyword evidence="12 23" id="KW-0472">Membrane</keyword>